<sequence>MMSAEEVAREDLLTFLNAALASTAQAEFASTAAEQREALAFLHEYVRGNYRRLYARLLALGVNDANTMEIVVGLLSTGRQSPEDFRAEEGALLRAAVRALPPQRFWRLTARLRAERINNRRSRALVRDYIREHPDLAFQAVKYRGKVAGALRHAHLRAPGEVDRFLFGAHDQPFSTPILESYRRAHHSRSALAELPYTVAQGLAARHGMGTSETIEAARARLTSRERLRLARHSGQELVNPARQSLTELAIYLLSLPELAPPHLSWMPRAADRLLRRSGPLPLDGAVAAVLDNSYSSSGSRAKRGRPLAVAWAVDALLSAGVDCYRGWWTHPVPDGVPRPQGTTNLAERLLDALEWGATTVIVVSDGVENDPPGAFHAVLERARRFVPGLAAIHLNPVFDPRSLQVRSLSPLAPAIGLRSAEDLPAALGLARYLAGSQSLEALEAYLSGRVAEFIAAHRRPPSAARALGPDATIRL</sequence>
<dbReference type="Proteomes" id="UP000824496">
    <property type="component" value="Chromosome"/>
</dbReference>
<proteinExistence type="predicted"/>
<keyword evidence="2" id="KW-1185">Reference proteome</keyword>
<reference evidence="1 2" key="1">
    <citation type="submission" date="2021-08" db="EMBL/GenBank/DDBJ databases">
        <title>Whole genome sequence of novel Actinomyces species strain MAS-1.</title>
        <authorList>
            <person name="Saito M."/>
            <person name="Kuwahara N."/>
            <person name="Takizawa T."/>
            <person name="Gotouda H."/>
            <person name="Ochiai T."/>
        </authorList>
    </citation>
    <scope>NUCLEOTIDE SEQUENCE [LARGE SCALE GENOMIC DNA]</scope>
    <source>
        <strain evidence="1 2">MAS-1</strain>
    </source>
</reference>
<protein>
    <recommendedName>
        <fullName evidence="3">RNA-binding protein</fullName>
    </recommendedName>
</protein>
<dbReference type="RefSeq" id="WP_223910279.1">
    <property type="nucleotide sequence ID" value="NZ_AP025017.1"/>
</dbReference>
<dbReference type="EMBL" id="AP025017">
    <property type="protein sequence ID" value="BDA63490.1"/>
    <property type="molecule type" value="Genomic_DNA"/>
</dbReference>
<organism evidence="1 2">
    <name type="scientific">Actinomyces capricornis</name>
    <dbReference type="NCBI Taxonomy" id="2755559"/>
    <lineage>
        <taxon>Bacteria</taxon>
        <taxon>Bacillati</taxon>
        <taxon>Actinomycetota</taxon>
        <taxon>Actinomycetes</taxon>
        <taxon>Actinomycetales</taxon>
        <taxon>Actinomycetaceae</taxon>
        <taxon>Actinomyces</taxon>
    </lineage>
</organism>
<accession>A0ABM7U7R1</accession>
<name>A0ABM7U7R1_9ACTO</name>
<gene>
    <name evidence="1" type="ORF">MANAM107_03240</name>
</gene>
<evidence type="ECO:0008006" key="3">
    <source>
        <dbReference type="Google" id="ProtNLM"/>
    </source>
</evidence>
<evidence type="ECO:0000313" key="1">
    <source>
        <dbReference type="EMBL" id="BDA63490.1"/>
    </source>
</evidence>
<evidence type="ECO:0000313" key="2">
    <source>
        <dbReference type="Proteomes" id="UP000824496"/>
    </source>
</evidence>